<evidence type="ECO:0000313" key="3">
    <source>
        <dbReference type="Proteomes" id="UP000266723"/>
    </source>
</evidence>
<keyword evidence="3" id="KW-1185">Reference proteome</keyword>
<evidence type="ECO:0008006" key="4">
    <source>
        <dbReference type="Google" id="ProtNLM"/>
    </source>
</evidence>
<reference evidence="2 3" key="1">
    <citation type="journal article" date="2020" name="BMC Genomics">
        <title>Intraspecific diversification of the crop wild relative Brassica cretica Lam. using demographic model selection.</title>
        <authorList>
            <person name="Kioukis A."/>
            <person name="Michalopoulou V.A."/>
            <person name="Briers L."/>
            <person name="Pirintsos S."/>
            <person name="Studholme D.J."/>
            <person name="Pavlidis P."/>
            <person name="Sarris P.F."/>
        </authorList>
    </citation>
    <scope>NUCLEOTIDE SEQUENCE [LARGE SCALE GENOMIC DNA]</scope>
    <source>
        <strain evidence="3">cv. PFS-1207/04</strain>
    </source>
</reference>
<name>A0ABQ7CLN2_BRACR</name>
<proteinExistence type="predicted"/>
<feature type="compositionally biased region" description="Basic and acidic residues" evidence="1">
    <location>
        <begin position="77"/>
        <end position="93"/>
    </location>
</feature>
<accession>A0ABQ7CLN2</accession>
<gene>
    <name evidence="2" type="ORF">DY000_02010106</name>
</gene>
<protein>
    <recommendedName>
        <fullName evidence="4">RRM domain-containing protein</fullName>
    </recommendedName>
</protein>
<feature type="region of interest" description="Disordered" evidence="1">
    <location>
        <begin position="74"/>
        <end position="93"/>
    </location>
</feature>
<sequence>MALEQQLKKEEEDQQAVATLCCTTGRARGFSFVVFTDPFVAERVTMEKHTIDGRTAPAQGELMTMMTYMFRDETEEEKNVAEGSEAAKKDTKKPKEIGYGVKKLRSSTIHQARMTKAEEYYFFNRSTQKLFKKLYD</sequence>
<organism evidence="2 3">
    <name type="scientific">Brassica cretica</name>
    <name type="common">Mustard</name>
    <dbReference type="NCBI Taxonomy" id="69181"/>
    <lineage>
        <taxon>Eukaryota</taxon>
        <taxon>Viridiplantae</taxon>
        <taxon>Streptophyta</taxon>
        <taxon>Embryophyta</taxon>
        <taxon>Tracheophyta</taxon>
        <taxon>Spermatophyta</taxon>
        <taxon>Magnoliopsida</taxon>
        <taxon>eudicotyledons</taxon>
        <taxon>Gunneridae</taxon>
        <taxon>Pentapetalae</taxon>
        <taxon>rosids</taxon>
        <taxon>malvids</taxon>
        <taxon>Brassicales</taxon>
        <taxon>Brassicaceae</taxon>
        <taxon>Brassiceae</taxon>
        <taxon>Brassica</taxon>
    </lineage>
</organism>
<evidence type="ECO:0000313" key="2">
    <source>
        <dbReference type="EMBL" id="KAF3552451.1"/>
    </source>
</evidence>
<evidence type="ECO:0000256" key="1">
    <source>
        <dbReference type="SAM" id="MobiDB-lite"/>
    </source>
</evidence>
<dbReference type="EMBL" id="QGKV02000832">
    <property type="protein sequence ID" value="KAF3552451.1"/>
    <property type="molecule type" value="Genomic_DNA"/>
</dbReference>
<comment type="caution">
    <text evidence="2">The sequence shown here is derived from an EMBL/GenBank/DDBJ whole genome shotgun (WGS) entry which is preliminary data.</text>
</comment>
<dbReference type="Proteomes" id="UP000266723">
    <property type="component" value="Unassembled WGS sequence"/>
</dbReference>